<evidence type="ECO:0000313" key="1">
    <source>
        <dbReference type="EMBL" id="KAJ3611179.1"/>
    </source>
</evidence>
<reference evidence="1" key="1">
    <citation type="submission" date="2022-07" db="EMBL/GenBank/DDBJ databases">
        <title>Chromosome-level genome of Muraenolepis orangiensis.</title>
        <authorList>
            <person name="Kim J."/>
        </authorList>
    </citation>
    <scope>NUCLEOTIDE SEQUENCE</scope>
    <source>
        <strain evidence="1">KU_S4_2022</strain>
        <tissue evidence="1">Muscle</tissue>
    </source>
</reference>
<name>A0A9Q0EQ04_9TELE</name>
<organism evidence="1 2">
    <name type="scientific">Muraenolepis orangiensis</name>
    <name type="common">Patagonian moray cod</name>
    <dbReference type="NCBI Taxonomy" id="630683"/>
    <lineage>
        <taxon>Eukaryota</taxon>
        <taxon>Metazoa</taxon>
        <taxon>Chordata</taxon>
        <taxon>Craniata</taxon>
        <taxon>Vertebrata</taxon>
        <taxon>Euteleostomi</taxon>
        <taxon>Actinopterygii</taxon>
        <taxon>Neopterygii</taxon>
        <taxon>Teleostei</taxon>
        <taxon>Neoteleostei</taxon>
        <taxon>Acanthomorphata</taxon>
        <taxon>Zeiogadaria</taxon>
        <taxon>Gadariae</taxon>
        <taxon>Gadiformes</taxon>
        <taxon>Muraenolepidoidei</taxon>
        <taxon>Muraenolepididae</taxon>
        <taxon>Muraenolepis</taxon>
    </lineage>
</organism>
<dbReference type="EMBL" id="JANIIK010000037">
    <property type="protein sequence ID" value="KAJ3611179.1"/>
    <property type="molecule type" value="Genomic_DNA"/>
</dbReference>
<keyword evidence="2" id="KW-1185">Reference proteome</keyword>
<sequence length="83" mass="8966">MSGCRLLDTQWQDGGPGRLAWRDAWGREEVMADRDIPCSTCRPINVICDVAVLTGCLCHVNPSPGKDGAFQAGQSCFQKRGGV</sequence>
<dbReference type="Proteomes" id="UP001148018">
    <property type="component" value="Unassembled WGS sequence"/>
</dbReference>
<dbReference type="AlphaFoldDB" id="A0A9Q0EQ04"/>
<protein>
    <submittedName>
        <fullName evidence="1">Uncharacterized protein</fullName>
    </submittedName>
</protein>
<proteinExistence type="predicted"/>
<comment type="caution">
    <text evidence="1">The sequence shown here is derived from an EMBL/GenBank/DDBJ whole genome shotgun (WGS) entry which is preliminary data.</text>
</comment>
<accession>A0A9Q0EQ04</accession>
<gene>
    <name evidence="1" type="ORF">NHX12_021195</name>
</gene>
<evidence type="ECO:0000313" key="2">
    <source>
        <dbReference type="Proteomes" id="UP001148018"/>
    </source>
</evidence>